<gene>
    <name evidence="2" type="ORF">LZ519_03640</name>
</gene>
<dbReference type="RefSeq" id="WP_249867366.1">
    <property type="nucleotide sequence ID" value="NZ_JAMGBC010000001.1"/>
</dbReference>
<keyword evidence="3" id="KW-1185">Reference proteome</keyword>
<dbReference type="CDD" id="cd01300">
    <property type="entry name" value="YtcJ_like"/>
    <property type="match status" value="1"/>
</dbReference>
<name>A0ABT0REQ5_9SPHN</name>
<dbReference type="Proteomes" id="UP001165343">
    <property type="component" value="Unassembled WGS sequence"/>
</dbReference>
<dbReference type="Gene3D" id="3.10.310.70">
    <property type="match status" value="1"/>
</dbReference>
<dbReference type="InterPro" id="IPR011059">
    <property type="entry name" value="Metal-dep_hydrolase_composite"/>
</dbReference>
<proteinExistence type="predicted"/>
<dbReference type="Pfam" id="PF07969">
    <property type="entry name" value="Amidohydro_3"/>
    <property type="match status" value="1"/>
</dbReference>
<sequence length="565" mass="61542">MMDLSRRAVLGGAAATIAGASAAAKAVGDLRTADLIVRNARVYTMEPMAPTAQAFAVRDGRIIAVGSNESIAGLSGPGTELFDAQGMTVVPGFIDCHLHADGETLLYDVLVGNPFDVEFVTIDSIVSKLKERAAKTPPGEWVQGFFYDDTKVKDGRLITRADLDRVSTIHPVAVTHRGGHTVFFNSKAFELAGVTKDTPQPFGGTFDHDESGELNGRVTDTAQDVMWKAGKWPQFSDAEKFARAKAGLAHISKQFARFGLTGVHHEGGNFSALMEVRADGQLLHRVSYEADQPMIEAMIANGWRTGFGDEWIRLGATSEHTVDGSFSERTMSIRAGYPGRKPPYYGNVTSTQADLDSWVERVWRAGIQPNCHTNGDIAIDMYLKSLERAAKLFPRRDVRPKFTHATLADDGLIARMKALDAVPAPFTSYAYFNPDKFKFYGEAMMRRMMPYRSYLDAGIKVAGGCDFPPGPFSPLMGIQGMVTRTGWNGETWGANQKISVDDALRVYTWNGAYNSHEEHLKGSIASGKLADFVVLSDDPHSVDPGKINAIKVVRTVAGGRTTYAA</sequence>
<dbReference type="InterPro" id="IPR032466">
    <property type="entry name" value="Metal_Hydrolase"/>
</dbReference>
<dbReference type="SUPFAM" id="SSF51338">
    <property type="entry name" value="Composite domain of metallo-dependent hydrolases"/>
    <property type="match status" value="1"/>
</dbReference>
<feature type="domain" description="Amidohydrolase 3" evidence="1">
    <location>
        <begin position="80"/>
        <end position="563"/>
    </location>
</feature>
<accession>A0ABT0REQ5</accession>
<protein>
    <submittedName>
        <fullName evidence="2">Amidohydrolase</fullName>
    </submittedName>
</protein>
<dbReference type="InterPro" id="IPR006311">
    <property type="entry name" value="TAT_signal"/>
</dbReference>
<dbReference type="EMBL" id="JAMGBC010000001">
    <property type="protein sequence ID" value="MCL6678410.1"/>
    <property type="molecule type" value="Genomic_DNA"/>
</dbReference>
<evidence type="ECO:0000313" key="3">
    <source>
        <dbReference type="Proteomes" id="UP001165343"/>
    </source>
</evidence>
<dbReference type="InterPro" id="IPR013108">
    <property type="entry name" value="Amidohydro_3"/>
</dbReference>
<dbReference type="Gene3D" id="2.30.40.10">
    <property type="entry name" value="Urease, subunit C, domain 1"/>
    <property type="match status" value="1"/>
</dbReference>
<dbReference type="Gene3D" id="3.20.20.140">
    <property type="entry name" value="Metal-dependent hydrolases"/>
    <property type="match status" value="1"/>
</dbReference>
<evidence type="ECO:0000313" key="2">
    <source>
        <dbReference type="EMBL" id="MCL6678410.1"/>
    </source>
</evidence>
<reference evidence="2" key="1">
    <citation type="submission" date="2022-05" db="EMBL/GenBank/DDBJ databases">
        <authorList>
            <person name="Jo J.-H."/>
            <person name="Im W.-T."/>
        </authorList>
    </citation>
    <scope>NUCLEOTIDE SEQUENCE</scope>
    <source>
        <strain evidence="2">RG327</strain>
    </source>
</reference>
<evidence type="ECO:0000259" key="1">
    <source>
        <dbReference type="Pfam" id="PF07969"/>
    </source>
</evidence>
<dbReference type="PROSITE" id="PS51318">
    <property type="entry name" value="TAT"/>
    <property type="match status" value="1"/>
</dbReference>
<organism evidence="2 3">
    <name type="scientific">Sphingomonas anseongensis</name>
    <dbReference type="NCBI Taxonomy" id="2908207"/>
    <lineage>
        <taxon>Bacteria</taxon>
        <taxon>Pseudomonadati</taxon>
        <taxon>Pseudomonadota</taxon>
        <taxon>Alphaproteobacteria</taxon>
        <taxon>Sphingomonadales</taxon>
        <taxon>Sphingomonadaceae</taxon>
        <taxon>Sphingomonas</taxon>
    </lineage>
</organism>
<dbReference type="PANTHER" id="PTHR22642:SF2">
    <property type="entry name" value="PROTEIN LONG AFTER FAR-RED 3"/>
    <property type="match status" value="1"/>
</dbReference>
<dbReference type="PANTHER" id="PTHR22642">
    <property type="entry name" value="IMIDAZOLONEPROPIONASE"/>
    <property type="match status" value="1"/>
</dbReference>
<comment type="caution">
    <text evidence="2">The sequence shown here is derived from an EMBL/GenBank/DDBJ whole genome shotgun (WGS) entry which is preliminary data.</text>
</comment>
<dbReference type="InterPro" id="IPR033932">
    <property type="entry name" value="YtcJ-like"/>
</dbReference>
<dbReference type="SUPFAM" id="SSF51556">
    <property type="entry name" value="Metallo-dependent hydrolases"/>
    <property type="match status" value="1"/>
</dbReference>